<gene>
    <name evidence="3" type="ORF">COV74_04800</name>
</gene>
<dbReference type="Gene3D" id="2.40.160.10">
    <property type="entry name" value="Porin"/>
    <property type="match status" value="1"/>
</dbReference>
<name>A0A2H0LPL8_9BACT</name>
<sequence>MRILFIIFLSLFSALALSSSGFANEMTLESFQQEMSRLQNLVVSLQSTLKDLTKTVEGQNEIIHRQSVRINALEGDKSFPAGSMSAPAGAPKLAGISQGFNPDIGLVASIEAKSTQSPEDGEGNDTIALKEAELSISQYVDPFSRLDSVIAFNDNLEEQNVDIEELYYTRWGLPLGVTAQIGKFRPKIGKANLLHSHQLDTAGYPLVIRDFFGEEGLASSGARLQTIIPNPWDVPFEVSAEVLRGNNGASFSGISRRPIFDTHLKTFINISENSQLELGGTVLFGDENPAVVTFEDDALGTEIPEAGQNKYGIKVFGADATFYWFLPESKVLKLQNEIYFQNRATHTRFDNQNPWGLYALLDFRFSKRWSVGLRYDHLQPLSIVGGSTEGVSPYLTFWQSEFADFRLQYSYTKPADDGTEPNHEVFLKANVLIGAHKHPVQ</sequence>
<keyword evidence="1" id="KW-0175">Coiled coil</keyword>
<feature type="chain" id="PRO_5013957224" evidence="2">
    <location>
        <begin position="24"/>
        <end position="441"/>
    </location>
</feature>
<evidence type="ECO:0000256" key="2">
    <source>
        <dbReference type="SAM" id="SignalP"/>
    </source>
</evidence>
<comment type="caution">
    <text evidence="3">The sequence shown here is derived from an EMBL/GenBank/DDBJ whole genome shotgun (WGS) entry which is preliminary data.</text>
</comment>
<keyword evidence="2" id="KW-0732">Signal</keyword>
<dbReference type="Proteomes" id="UP000230859">
    <property type="component" value="Unassembled WGS sequence"/>
</dbReference>
<evidence type="ECO:0000313" key="4">
    <source>
        <dbReference type="Proteomes" id="UP000230859"/>
    </source>
</evidence>
<dbReference type="InterPro" id="IPR023614">
    <property type="entry name" value="Porin_dom_sf"/>
</dbReference>
<dbReference type="EMBL" id="PCVY01000044">
    <property type="protein sequence ID" value="PIQ86380.1"/>
    <property type="molecule type" value="Genomic_DNA"/>
</dbReference>
<feature type="signal peptide" evidence="2">
    <location>
        <begin position="1"/>
        <end position="23"/>
    </location>
</feature>
<evidence type="ECO:0000256" key="1">
    <source>
        <dbReference type="SAM" id="Coils"/>
    </source>
</evidence>
<dbReference type="AlphaFoldDB" id="A0A2H0LPL8"/>
<evidence type="ECO:0000313" key="3">
    <source>
        <dbReference type="EMBL" id="PIQ86380.1"/>
    </source>
</evidence>
<accession>A0A2H0LPL8</accession>
<proteinExistence type="predicted"/>
<protein>
    <submittedName>
        <fullName evidence="3">Uncharacterized protein</fullName>
    </submittedName>
</protein>
<reference evidence="3 4" key="1">
    <citation type="submission" date="2017-09" db="EMBL/GenBank/DDBJ databases">
        <title>Depth-based differentiation of microbial function through sediment-hosted aquifers and enrichment of novel symbionts in the deep terrestrial subsurface.</title>
        <authorList>
            <person name="Probst A.J."/>
            <person name="Ladd B."/>
            <person name="Jarett J.K."/>
            <person name="Geller-Mcgrath D.E."/>
            <person name="Sieber C.M."/>
            <person name="Emerson J.B."/>
            <person name="Anantharaman K."/>
            <person name="Thomas B.C."/>
            <person name="Malmstrom R."/>
            <person name="Stieglmeier M."/>
            <person name="Klingl A."/>
            <person name="Woyke T."/>
            <person name="Ryan C.M."/>
            <person name="Banfield J.F."/>
        </authorList>
    </citation>
    <scope>NUCLEOTIDE SEQUENCE [LARGE SCALE GENOMIC DNA]</scope>
    <source>
        <strain evidence="3">CG11_big_fil_rev_8_21_14_0_20_45_26</strain>
    </source>
</reference>
<feature type="coiled-coil region" evidence="1">
    <location>
        <begin position="28"/>
        <end position="55"/>
    </location>
</feature>
<organism evidence="3 4">
    <name type="scientific">Candidatus Abzuiibacterium crystallinum</name>
    <dbReference type="NCBI Taxonomy" id="1974748"/>
    <lineage>
        <taxon>Bacteria</taxon>
        <taxon>Pseudomonadati</taxon>
        <taxon>Candidatus Omnitrophota</taxon>
        <taxon>Candidatus Abzuiibacterium</taxon>
    </lineage>
</organism>